<dbReference type="RefSeq" id="WP_305107064.1">
    <property type="nucleotide sequence ID" value="NZ_JAUTWS010000042.1"/>
</dbReference>
<dbReference type="PROSITE" id="PS50113">
    <property type="entry name" value="PAC"/>
    <property type="match status" value="1"/>
</dbReference>
<sequence length="574" mass="62898">MAAAEDARTDAAEARAEADANALERDAALRELAEARAEAKRAYMQISVLQAKLAEAESRTRACEDDVSAQAEELRVVAEKLHAQTSALAKANEARERANRDLEARVAERTAEVAEVNAILRDAADALPHLVWSARPGGAWRYANRRWVEHTGIAADDARGFGWLEAVHPDDRDRVMAAWAAATTHGELRVEHRLRGRDGVYEWFETRALSLRGRRWGREADPERFFGTSTNIEEAKRAEAALRLSEARFRGFAETTDDVVWIVNGETGQIEYLSLAYERVCGEPRAAVVGLPCHRSELLHPEDRGRVAEALGALPAGARFDIVYRIVRPSDGAVRWIRDVGFPVPGEDGRILWFAGLARDITAAKEAETRQALLLGELNHRVKNALTAVQSIAAQTARGAEHPDAFQSRFQSRLIALAQAHDMLTQRAWRDAALGDLIRRTLAPHADGGDIAARVHAAGPSVWLRPEAAIAMHMALHELATNAAKYGALSTPGGRVEVTWHCVADEGDGATRLNLLWCERGGPRVEPPTRTGFGSRLLERGLVQQFGASTSLTFTPEGVEFRFSATIGTGLTEE</sequence>
<evidence type="ECO:0000313" key="21">
    <source>
        <dbReference type="Proteomes" id="UP001243009"/>
    </source>
</evidence>
<keyword evidence="11" id="KW-0418">Kinase</keyword>
<dbReference type="InterPro" id="IPR013655">
    <property type="entry name" value="PAS_fold_3"/>
</dbReference>
<dbReference type="SUPFAM" id="SSF55874">
    <property type="entry name" value="ATPase domain of HSP90 chaperone/DNA topoisomerase II/histidine kinase"/>
    <property type="match status" value="1"/>
</dbReference>
<evidence type="ECO:0000256" key="7">
    <source>
        <dbReference type="ARBA" id="ARBA00022643"/>
    </source>
</evidence>
<evidence type="ECO:0000256" key="15">
    <source>
        <dbReference type="ARBA" id="ARBA00023170"/>
    </source>
</evidence>
<dbReference type="NCBIfam" id="TIGR00229">
    <property type="entry name" value="sensory_box"/>
    <property type="match status" value="2"/>
</dbReference>
<evidence type="ECO:0000256" key="2">
    <source>
        <dbReference type="ARBA" id="ARBA00012438"/>
    </source>
</evidence>
<dbReference type="Proteomes" id="UP001243009">
    <property type="component" value="Unassembled WGS sequence"/>
</dbReference>
<evidence type="ECO:0000256" key="3">
    <source>
        <dbReference type="ARBA" id="ARBA00022543"/>
    </source>
</evidence>
<evidence type="ECO:0000256" key="13">
    <source>
        <dbReference type="ARBA" id="ARBA00022991"/>
    </source>
</evidence>
<gene>
    <name evidence="20" type="ORF">Q7A36_27945</name>
</gene>
<dbReference type="InterPro" id="IPR000700">
    <property type="entry name" value="PAS-assoc_C"/>
</dbReference>
<keyword evidence="21" id="KW-1185">Reference proteome</keyword>
<evidence type="ECO:0000256" key="5">
    <source>
        <dbReference type="ARBA" id="ARBA00022606"/>
    </source>
</evidence>
<comment type="caution">
    <text evidence="20">The sequence shown here is derived from an EMBL/GenBank/DDBJ whole genome shotgun (WGS) entry which is preliminary data.</text>
</comment>
<dbReference type="InterPro" id="IPR011102">
    <property type="entry name" value="Sig_transdc_His_kinase_HWE"/>
</dbReference>
<evidence type="ECO:0000256" key="4">
    <source>
        <dbReference type="ARBA" id="ARBA00022553"/>
    </source>
</evidence>
<feature type="region of interest" description="Disordered" evidence="17">
    <location>
        <begin position="1"/>
        <end position="20"/>
    </location>
</feature>
<keyword evidence="6" id="KW-0285">Flavoprotein</keyword>
<dbReference type="InterPro" id="IPR001610">
    <property type="entry name" value="PAC"/>
</dbReference>
<dbReference type="EMBL" id="JAUTWS010000042">
    <property type="protein sequence ID" value="MDO9712208.1"/>
    <property type="molecule type" value="Genomic_DNA"/>
</dbReference>
<proteinExistence type="predicted"/>
<keyword evidence="7" id="KW-0288">FMN</keyword>
<keyword evidence="10" id="KW-0547">Nucleotide-binding</keyword>
<dbReference type="SUPFAM" id="SSF55785">
    <property type="entry name" value="PYP-like sensor domain (PAS domain)"/>
    <property type="match status" value="2"/>
</dbReference>
<evidence type="ECO:0000256" key="10">
    <source>
        <dbReference type="ARBA" id="ARBA00022741"/>
    </source>
</evidence>
<dbReference type="PANTHER" id="PTHR41523">
    <property type="entry name" value="TWO-COMPONENT SYSTEM SENSOR PROTEIN"/>
    <property type="match status" value="1"/>
</dbReference>
<dbReference type="PANTHER" id="PTHR41523:SF8">
    <property type="entry name" value="ETHYLENE RESPONSE SENSOR PROTEIN"/>
    <property type="match status" value="1"/>
</dbReference>
<evidence type="ECO:0000259" key="19">
    <source>
        <dbReference type="PROSITE" id="PS50113"/>
    </source>
</evidence>
<evidence type="ECO:0000256" key="8">
    <source>
        <dbReference type="ARBA" id="ARBA00022679"/>
    </source>
</evidence>
<dbReference type="InterPro" id="IPR036890">
    <property type="entry name" value="HATPase_C_sf"/>
</dbReference>
<keyword evidence="4" id="KW-0597">Phosphoprotein</keyword>
<dbReference type="PROSITE" id="PS50112">
    <property type="entry name" value="PAS"/>
    <property type="match status" value="1"/>
</dbReference>
<keyword evidence="9" id="KW-0677">Repeat</keyword>
<dbReference type="InterPro" id="IPR000014">
    <property type="entry name" value="PAS"/>
</dbReference>
<keyword evidence="15" id="KW-0675">Receptor</keyword>
<dbReference type="EC" id="2.7.13.3" evidence="2"/>
<comment type="catalytic activity">
    <reaction evidence="1">
        <text>ATP + protein L-histidine = ADP + protein N-phospho-L-histidine.</text>
        <dbReference type="EC" id="2.7.13.3"/>
    </reaction>
</comment>
<keyword evidence="16" id="KW-0175">Coiled coil</keyword>
<evidence type="ECO:0000256" key="12">
    <source>
        <dbReference type="ARBA" id="ARBA00022840"/>
    </source>
</evidence>
<evidence type="ECO:0000256" key="6">
    <source>
        <dbReference type="ARBA" id="ARBA00022630"/>
    </source>
</evidence>
<dbReference type="InterPro" id="IPR035965">
    <property type="entry name" value="PAS-like_dom_sf"/>
</dbReference>
<dbReference type="Gene3D" id="3.30.450.20">
    <property type="entry name" value="PAS domain"/>
    <property type="match status" value="2"/>
</dbReference>
<feature type="domain" description="PAC" evidence="19">
    <location>
        <begin position="320"/>
        <end position="373"/>
    </location>
</feature>
<organism evidence="20 21">
    <name type="scientific">Paracraurococcus lichenis</name>
    <dbReference type="NCBI Taxonomy" id="3064888"/>
    <lineage>
        <taxon>Bacteria</taxon>
        <taxon>Pseudomonadati</taxon>
        <taxon>Pseudomonadota</taxon>
        <taxon>Alphaproteobacteria</taxon>
        <taxon>Acetobacterales</taxon>
        <taxon>Roseomonadaceae</taxon>
        <taxon>Paracraurococcus</taxon>
    </lineage>
</organism>
<dbReference type="Pfam" id="PF07536">
    <property type="entry name" value="HWE_HK"/>
    <property type="match status" value="1"/>
</dbReference>
<dbReference type="Gene3D" id="3.30.565.10">
    <property type="entry name" value="Histidine kinase-like ATPase, C-terminal domain"/>
    <property type="match status" value="1"/>
</dbReference>
<keyword evidence="14" id="KW-0843">Virulence</keyword>
<accession>A0ABT9E8B7</accession>
<keyword evidence="13" id="KW-0157">Chromophore</keyword>
<evidence type="ECO:0000313" key="20">
    <source>
        <dbReference type="EMBL" id="MDO9712208.1"/>
    </source>
</evidence>
<evidence type="ECO:0000256" key="14">
    <source>
        <dbReference type="ARBA" id="ARBA00023026"/>
    </source>
</evidence>
<evidence type="ECO:0000256" key="16">
    <source>
        <dbReference type="SAM" id="Coils"/>
    </source>
</evidence>
<keyword evidence="3" id="KW-0600">Photoreceptor protein</keyword>
<dbReference type="SMART" id="SM00086">
    <property type="entry name" value="PAC"/>
    <property type="match status" value="2"/>
</dbReference>
<dbReference type="Pfam" id="PF08447">
    <property type="entry name" value="PAS_3"/>
    <property type="match status" value="2"/>
</dbReference>
<evidence type="ECO:0000259" key="18">
    <source>
        <dbReference type="PROSITE" id="PS50112"/>
    </source>
</evidence>
<feature type="domain" description="PAS" evidence="18">
    <location>
        <begin position="245"/>
        <end position="311"/>
    </location>
</feature>
<dbReference type="SMART" id="SM00911">
    <property type="entry name" value="HWE_HK"/>
    <property type="match status" value="1"/>
</dbReference>
<evidence type="ECO:0000256" key="17">
    <source>
        <dbReference type="SAM" id="MobiDB-lite"/>
    </source>
</evidence>
<keyword evidence="12" id="KW-0067">ATP-binding</keyword>
<feature type="coiled-coil region" evidence="16">
    <location>
        <begin position="25"/>
        <end position="108"/>
    </location>
</feature>
<dbReference type="SMART" id="SM00091">
    <property type="entry name" value="PAS"/>
    <property type="match status" value="2"/>
</dbReference>
<dbReference type="CDD" id="cd00130">
    <property type="entry name" value="PAS"/>
    <property type="match status" value="2"/>
</dbReference>
<reference evidence="20 21" key="1">
    <citation type="submission" date="2023-08" db="EMBL/GenBank/DDBJ databases">
        <title>The draft genome sequence of Paracraurococcus sp. LOR1-02.</title>
        <authorList>
            <person name="Kingkaew E."/>
            <person name="Tanasupawat S."/>
        </authorList>
    </citation>
    <scope>NUCLEOTIDE SEQUENCE [LARGE SCALE GENOMIC DNA]</scope>
    <source>
        <strain evidence="20 21">LOR1-02</strain>
    </source>
</reference>
<keyword evidence="5" id="KW-0716">Sensory transduction</keyword>
<evidence type="ECO:0000256" key="1">
    <source>
        <dbReference type="ARBA" id="ARBA00000085"/>
    </source>
</evidence>
<protein>
    <recommendedName>
        <fullName evidence="2">histidine kinase</fullName>
        <ecNumber evidence="2">2.7.13.3</ecNumber>
    </recommendedName>
</protein>
<keyword evidence="8" id="KW-0808">Transferase</keyword>
<evidence type="ECO:0000256" key="11">
    <source>
        <dbReference type="ARBA" id="ARBA00022777"/>
    </source>
</evidence>
<evidence type="ECO:0000256" key="9">
    <source>
        <dbReference type="ARBA" id="ARBA00022737"/>
    </source>
</evidence>
<name>A0ABT9E8B7_9PROT</name>